<dbReference type="Gene3D" id="3.80.10.10">
    <property type="entry name" value="Ribonuclease Inhibitor"/>
    <property type="match status" value="1"/>
</dbReference>
<dbReference type="InterPro" id="IPR032675">
    <property type="entry name" value="LRR_dom_sf"/>
</dbReference>
<reference evidence="1 2" key="1">
    <citation type="submission" date="2019-08" db="EMBL/GenBank/DDBJ databases">
        <title>In-depth cultivation of the pig gut microbiome towards novel bacterial diversity and tailored functional studies.</title>
        <authorList>
            <person name="Wylensek D."/>
            <person name="Hitch T.C.A."/>
            <person name="Clavel T."/>
        </authorList>
    </citation>
    <scope>NUCLEOTIDE SEQUENCE [LARGE SCALE GENOMIC DNA]</scope>
    <source>
        <strain evidence="1 2">68-1-5</strain>
    </source>
</reference>
<comment type="caution">
    <text evidence="1">The sequence shown here is derived from an EMBL/GenBank/DDBJ whole genome shotgun (WGS) entry which is preliminary data.</text>
</comment>
<dbReference type="EMBL" id="VULY01000021">
    <property type="protein sequence ID" value="MSR94852.1"/>
    <property type="molecule type" value="Genomic_DNA"/>
</dbReference>
<accession>A0A6N7V6L9</accession>
<evidence type="ECO:0000313" key="2">
    <source>
        <dbReference type="Proteomes" id="UP000434409"/>
    </source>
</evidence>
<gene>
    <name evidence="1" type="ORF">FYJ34_11440</name>
</gene>
<proteinExistence type="predicted"/>
<protein>
    <submittedName>
        <fullName evidence="1">Leucine-rich repeat domain-containing protein</fullName>
    </submittedName>
</protein>
<name>A0A6N7V6L9_9FIRM</name>
<organism evidence="1 2">
    <name type="scientific">Suipraeoptans intestinalis</name>
    <dbReference type="NCBI Taxonomy" id="2606628"/>
    <lineage>
        <taxon>Bacteria</taxon>
        <taxon>Bacillati</taxon>
        <taxon>Bacillota</taxon>
        <taxon>Clostridia</taxon>
        <taxon>Lachnospirales</taxon>
        <taxon>Lachnospiraceae</taxon>
        <taxon>Suipraeoptans</taxon>
    </lineage>
</organism>
<dbReference type="InterPro" id="IPR026906">
    <property type="entry name" value="LRR_5"/>
</dbReference>
<dbReference type="Pfam" id="PF13306">
    <property type="entry name" value="LRR_5"/>
    <property type="match status" value="1"/>
</dbReference>
<dbReference type="Proteomes" id="UP000434409">
    <property type="component" value="Unassembled WGS sequence"/>
</dbReference>
<keyword evidence="2" id="KW-1185">Reference proteome</keyword>
<evidence type="ECO:0000313" key="1">
    <source>
        <dbReference type="EMBL" id="MSR94852.1"/>
    </source>
</evidence>
<dbReference type="AlphaFoldDB" id="A0A6N7V6L9"/>
<sequence length="261" mass="28010">MTLPDSVTTLGGAAFSDNRMLAEVQISAGLTELMPTVFGLTGNNVSNENLKTVIIPKGIRKIGRGAFGGQAIETLSLPEGLQEIDASAFKGNHLSSLALPGTVTKVGNSAFEQGGAGGFLTSLFLSDGLKEIGSKAFARGALSRVDLPYGLQKMNKLAFDENQTVPVPAYTRMKRRTSRWKWRSHLYHQKAEDVWTVNDFTYDEAGTTITGFSESGHAKKTSMDTLIFPNQNTKGEDIIAIGDGAAGEAACLPERESHLKK</sequence>